<dbReference type="EMBL" id="WSZK01000038">
    <property type="protein sequence ID" value="MWG36649.1"/>
    <property type="molecule type" value="Genomic_DNA"/>
</dbReference>
<name>A0A6B0GSH4_9EURY</name>
<gene>
    <name evidence="4" type="ORF">GQS65_19525</name>
</gene>
<dbReference type="InterPro" id="IPR015797">
    <property type="entry name" value="NUDIX_hydrolase-like_dom_sf"/>
</dbReference>
<dbReference type="SUPFAM" id="SSF55811">
    <property type="entry name" value="Nudix"/>
    <property type="match status" value="1"/>
</dbReference>
<evidence type="ECO:0000256" key="1">
    <source>
        <dbReference type="ARBA" id="ARBA00001946"/>
    </source>
</evidence>
<organism evidence="4 5">
    <name type="scientific">Halomarina oriensis</name>
    <dbReference type="NCBI Taxonomy" id="671145"/>
    <lineage>
        <taxon>Archaea</taxon>
        <taxon>Methanobacteriati</taxon>
        <taxon>Methanobacteriota</taxon>
        <taxon>Stenosarchaea group</taxon>
        <taxon>Halobacteria</taxon>
        <taxon>Halobacteriales</taxon>
        <taxon>Natronomonadaceae</taxon>
        <taxon>Halomarina</taxon>
    </lineage>
</organism>
<feature type="domain" description="Nudix hydrolase" evidence="3">
    <location>
        <begin position="44"/>
        <end position="177"/>
    </location>
</feature>
<dbReference type="PANTHER" id="PTHR11839">
    <property type="entry name" value="UDP/ADP-SUGAR PYROPHOSPHATASE"/>
    <property type="match status" value="1"/>
</dbReference>
<comment type="caution">
    <text evidence="4">The sequence shown here is derived from an EMBL/GenBank/DDBJ whole genome shotgun (WGS) entry which is preliminary data.</text>
</comment>
<dbReference type="Gene3D" id="3.90.79.10">
    <property type="entry name" value="Nucleoside Triphosphate Pyrophosphohydrolase"/>
    <property type="match status" value="1"/>
</dbReference>
<dbReference type="InterPro" id="IPR000086">
    <property type="entry name" value="NUDIX_hydrolase_dom"/>
</dbReference>
<evidence type="ECO:0000313" key="4">
    <source>
        <dbReference type="EMBL" id="MWG36649.1"/>
    </source>
</evidence>
<keyword evidence="5" id="KW-1185">Reference proteome</keyword>
<evidence type="ECO:0000313" key="5">
    <source>
        <dbReference type="Proteomes" id="UP000451471"/>
    </source>
</evidence>
<dbReference type="RefSeq" id="WP_158206302.1">
    <property type="nucleotide sequence ID" value="NZ_WSZK01000038.1"/>
</dbReference>
<dbReference type="OrthoDB" id="40462at2157"/>
<comment type="cofactor">
    <cofactor evidence="1">
        <name>Mg(2+)</name>
        <dbReference type="ChEBI" id="CHEBI:18420"/>
    </cofactor>
</comment>
<dbReference type="AlphaFoldDB" id="A0A6B0GSH4"/>
<keyword evidence="2" id="KW-0378">Hydrolase</keyword>
<dbReference type="GO" id="GO:0019693">
    <property type="term" value="P:ribose phosphate metabolic process"/>
    <property type="evidence" value="ECO:0007669"/>
    <property type="project" value="TreeGrafter"/>
</dbReference>
<evidence type="ECO:0000256" key="2">
    <source>
        <dbReference type="ARBA" id="ARBA00022801"/>
    </source>
</evidence>
<dbReference type="Pfam" id="PF00293">
    <property type="entry name" value="NUDIX"/>
    <property type="match status" value="1"/>
</dbReference>
<evidence type="ECO:0000259" key="3">
    <source>
        <dbReference type="PROSITE" id="PS51462"/>
    </source>
</evidence>
<dbReference type="PROSITE" id="PS51462">
    <property type="entry name" value="NUDIX"/>
    <property type="match status" value="1"/>
</dbReference>
<sequence length="183" mass="20455">MAEDAPAWPVVDSRVEYETPYFAVRRERVEQHDGTTGEFYHLDMPDDVAVVALDRTDDGSEELVLVEQYRPRLRATTLECPAGGTDGETPLAAAATELREETGYRAGHLEHVGSTYVSGWQRNRLHVVFATDLTPGDPERHSGETDITVHRRTVAEAFDHVRTTQSVSWLSLPLFLAREAGHL</sequence>
<proteinExistence type="predicted"/>
<dbReference type="GO" id="GO:0016787">
    <property type="term" value="F:hydrolase activity"/>
    <property type="evidence" value="ECO:0007669"/>
    <property type="project" value="UniProtKB-KW"/>
</dbReference>
<dbReference type="Proteomes" id="UP000451471">
    <property type="component" value="Unassembled WGS sequence"/>
</dbReference>
<dbReference type="GO" id="GO:0006753">
    <property type="term" value="P:nucleoside phosphate metabolic process"/>
    <property type="evidence" value="ECO:0007669"/>
    <property type="project" value="TreeGrafter"/>
</dbReference>
<accession>A0A6B0GSH4</accession>
<protein>
    <submittedName>
        <fullName evidence="4">NUDIX domain-containing protein</fullName>
    </submittedName>
</protein>
<dbReference type="PANTHER" id="PTHR11839:SF18">
    <property type="entry name" value="NUDIX HYDROLASE DOMAIN-CONTAINING PROTEIN"/>
    <property type="match status" value="1"/>
</dbReference>
<dbReference type="CDD" id="cd03424">
    <property type="entry name" value="NUDIX_ADPRase_Nudt5_UGPPase_Nudt14"/>
    <property type="match status" value="1"/>
</dbReference>
<reference evidence="4 5" key="1">
    <citation type="submission" date="2019-12" db="EMBL/GenBank/DDBJ databases">
        <title>Halocatena pleomorpha gen. nov. sp. nov., an extremely halophilic archaeon of family Halobacteriaceae isolated from saltpan soil.</title>
        <authorList>
            <person name="Pal Y."/>
            <person name="Verma A."/>
            <person name="Krishnamurthi S."/>
            <person name="Kumar P."/>
        </authorList>
    </citation>
    <scope>NUCLEOTIDE SEQUENCE [LARGE SCALE GENOMIC DNA]</scope>
    <source>
        <strain evidence="4 5">JCM 16495</strain>
    </source>
</reference>